<dbReference type="GO" id="GO:0005524">
    <property type="term" value="F:ATP binding"/>
    <property type="evidence" value="ECO:0007669"/>
    <property type="project" value="UniProtKB-KW"/>
</dbReference>
<evidence type="ECO:0000259" key="8">
    <source>
        <dbReference type="PROSITE" id="PS50893"/>
    </source>
</evidence>
<dbReference type="PROSITE" id="PS00211">
    <property type="entry name" value="ABC_TRANSPORTER_1"/>
    <property type="match status" value="2"/>
</dbReference>
<dbReference type="InterPro" id="IPR027417">
    <property type="entry name" value="P-loop_NTPase"/>
</dbReference>
<evidence type="ECO:0000256" key="7">
    <source>
        <dbReference type="ARBA" id="ARBA00023136"/>
    </source>
</evidence>
<dbReference type="GO" id="GO:0005886">
    <property type="term" value="C:plasma membrane"/>
    <property type="evidence" value="ECO:0007669"/>
    <property type="project" value="UniProtKB-SubCell"/>
</dbReference>
<accession>A0A2J8I7S1</accession>
<dbReference type="InterPro" id="IPR050388">
    <property type="entry name" value="ABC_Ni/Peptide_Import"/>
</dbReference>
<keyword evidence="4" id="KW-1003">Cell membrane</keyword>
<evidence type="ECO:0000256" key="1">
    <source>
        <dbReference type="ARBA" id="ARBA00004417"/>
    </source>
</evidence>
<protein>
    <submittedName>
        <fullName evidence="9">ABC transporter ATP-binding protein</fullName>
    </submittedName>
</protein>
<evidence type="ECO:0000313" key="10">
    <source>
        <dbReference type="Proteomes" id="UP000236449"/>
    </source>
</evidence>
<dbReference type="RefSeq" id="WP_102965104.1">
    <property type="nucleotide sequence ID" value="NZ_POSK01000001.1"/>
</dbReference>
<comment type="subcellular location">
    <subcellularLocation>
        <location evidence="1">Cell inner membrane</location>
        <topology evidence="1">Peripheral membrane protein</topology>
    </subcellularLocation>
</comment>
<comment type="similarity">
    <text evidence="2">Belongs to the ABC transporter superfamily.</text>
</comment>
<evidence type="ECO:0000313" key="9">
    <source>
        <dbReference type="EMBL" id="PNI06563.1"/>
    </source>
</evidence>
<keyword evidence="7" id="KW-0472">Membrane</keyword>
<feature type="domain" description="ABC transporter" evidence="8">
    <location>
        <begin position="263"/>
        <end position="474"/>
    </location>
</feature>
<keyword evidence="3" id="KW-0813">Transport</keyword>
<dbReference type="Proteomes" id="UP000236449">
    <property type="component" value="Unassembled WGS sequence"/>
</dbReference>
<dbReference type="AlphaFoldDB" id="A0A2J8I7S1"/>
<dbReference type="InterPro" id="IPR017871">
    <property type="entry name" value="ABC_transporter-like_CS"/>
</dbReference>
<dbReference type="InterPro" id="IPR003439">
    <property type="entry name" value="ABC_transporter-like_ATP-bd"/>
</dbReference>
<evidence type="ECO:0000256" key="5">
    <source>
        <dbReference type="ARBA" id="ARBA00022741"/>
    </source>
</evidence>
<proteinExistence type="inferred from homology"/>
<feature type="domain" description="ABC transporter" evidence="8">
    <location>
        <begin position="5"/>
        <end position="242"/>
    </location>
</feature>
<dbReference type="PROSITE" id="PS50893">
    <property type="entry name" value="ABC_TRANSPORTER_2"/>
    <property type="match status" value="2"/>
</dbReference>
<sequence>MSELLRVSNLHISMGERILLENVSLAVNKGEPLVILGQTGSGKSLLLKWIMASIDSALSCTGEIAVHGEVMNMAQRRTLWGKQMAMLSQEPMSTLDPLMKSGEQVAEVSRFVLGHSAPQARLMAQQELERYGLAQAYQKRVGQLSGGMAQRMAICVSTAANASIILVDEPTKGLDVSRRDDVVDMLRDKTKNDGLIVVTHDVEVAQCLGGQILVLHYGKVVEQGQTQQVLAHPQQEYTKKLIHSTPKNWSQSRSKDIAQERILSVENLAIQRGKQKLFDSLTFDVQQGEIVGIVGDSGCGKSSLGDAILGHLKVSSGEIVRQKTQGKAKWLKLYQDPFTSLSQHLTLGKMLDDLIALHKLDASRVAPLMKKLALREQVLTCNSSQVSGGELQRFSILRALLMEPVFLFADEPMSRLDPIIAKEVTMQLVQLAREQNCSLLIVSHDPDLINAIADKVINISDYAPQAVSLQECIA</sequence>
<dbReference type="PANTHER" id="PTHR43297:SF7">
    <property type="entry name" value="D,D-DIPEPTIDE TRANSPORT ATP-BINDING PROTEIN DDPD-RELATED"/>
    <property type="match status" value="1"/>
</dbReference>
<dbReference type="InterPro" id="IPR003593">
    <property type="entry name" value="AAA+_ATPase"/>
</dbReference>
<dbReference type="SUPFAM" id="SSF52540">
    <property type="entry name" value="P-loop containing nucleoside triphosphate hydrolases"/>
    <property type="match status" value="2"/>
</dbReference>
<name>A0A2J8I7S1_VIBDI</name>
<comment type="caution">
    <text evidence="9">The sequence shown here is derived from an EMBL/GenBank/DDBJ whole genome shotgun (WGS) entry which is preliminary data.</text>
</comment>
<reference evidence="9 10" key="1">
    <citation type="submission" date="2018-01" db="EMBL/GenBank/DDBJ databases">
        <title>Draft genome sequences of six Vibrio diazotrophicus strains isolated from deep-sea sediments of the Baltic Sea.</title>
        <authorList>
            <person name="Castillo D."/>
            <person name="Vandieken V."/>
            <person name="Chiang O."/>
            <person name="Middelboe M."/>
        </authorList>
    </citation>
    <scope>NUCLEOTIDE SEQUENCE [LARGE SCALE GENOMIC DNA]</scope>
    <source>
        <strain evidence="9 10">60.27F</strain>
    </source>
</reference>
<evidence type="ECO:0000256" key="2">
    <source>
        <dbReference type="ARBA" id="ARBA00005417"/>
    </source>
</evidence>
<evidence type="ECO:0000256" key="3">
    <source>
        <dbReference type="ARBA" id="ARBA00022448"/>
    </source>
</evidence>
<dbReference type="SMART" id="SM00382">
    <property type="entry name" value="AAA"/>
    <property type="match status" value="2"/>
</dbReference>
<dbReference type="PROSITE" id="PS00675">
    <property type="entry name" value="SIGMA54_INTERACT_1"/>
    <property type="match status" value="1"/>
</dbReference>
<gene>
    <name evidence="9" type="ORF">C1N32_00685</name>
</gene>
<evidence type="ECO:0000256" key="4">
    <source>
        <dbReference type="ARBA" id="ARBA00022475"/>
    </source>
</evidence>
<keyword evidence="5" id="KW-0547">Nucleotide-binding</keyword>
<dbReference type="InterPro" id="IPR025662">
    <property type="entry name" value="Sigma_54_int_dom_ATP-bd_1"/>
</dbReference>
<dbReference type="GO" id="GO:0016887">
    <property type="term" value="F:ATP hydrolysis activity"/>
    <property type="evidence" value="ECO:0007669"/>
    <property type="project" value="InterPro"/>
</dbReference>
<dbReference type="PANTHER" id="PTHR43297">
    <property type="entry name" value="OLIGOPEPTIDE TRANSPORT ATP-BINDING PROTEIN APPD"/>
    <property type="match status" value="1"/>
</dbReference>
<keyword evidence="6 9" id="KW-0067">ATP-binding</keyword>
<organism evidence="9 10">
    <name type="scientific">Vibrio diazotrophicus</name>
    <dbReference type="NCBI Taxonomy" id="685"/>
    <lineage>
        <taxon>Bacteria</taxon>
        <taxon>Pseudomonadati</taxon>
        <taxon>Pseudomonadota</taxon>
        <taxon>Gammaproteobacteria</taxon>
        <taxon>Vibrionales</taxon>
        <taxon>Vibrionaceae</taxon>
        <taxon>Vibrio</taxon>
    </lineage>
</organism>
<evidence type="ECO:0000256" key="6">
    <source>
        <dbReference type="ARBA" id="ARBA00022840"/>
    </source>
</evidence>
<dbReference type="Gene3D" id="3.40.50.300">
    <property type="entry name" value="P-loop containing nucleotide triphosphate hydrolases"/>
    <property type="match status" value="2"/>
</dbReference>
<dbReference type="Pfam" id="PF00005">
    <property type="entry name" value="ABC_tran"/>
    <property type="match status" value="2"/>
</dbReference>
<dbReference type="OrthoDB" id="9784450at2"/>
<dbReference type="EMBL" id="POSK01000001">
    <property type="protein sequence ID" value="PNI06563.1"/>
    <property type="molecule type" value="Genomic_DNA"/>
</dbReference>